<comment type="caution">
    <text evidence="1">The sequence shown here is derived from an EMBL/GenBank/DDBJ whole genome shotgun (WGS) entry which is preliminary data.</text>
</comment>
<dbReference type="EMBL" id="JARSBN010000006">
    <property type="protein sequence ID" value="MDG4716587.1"/>
    <property type="molecule type" value="Genomic_DNA"/>
</dbReference>
<dbReference type="Pfam" id="PF13692">
    <property type="entry name" value="Glyco_trans_1_4"/>
    <property type="match status" value="1"/>
</dbReference>
<reference evidence="1 2" key="1">
    <citation type="submission" date="2023-03" db="EMBL/GenBank/DDBJ databases">
        <title>Strain YYF002 represents a novel species in the genus Winogradskyella isolated from seawater.</title>
        <authorList>
            <person name="Fu Z.-Y."/>
        </authorList>
    </citation>
    <scope>NUCLEOTIDE SEQUENCE [LARGE SCALE GENOMIC DNA]</scope>
    <source>
        <strain evidence="1 2">YYF002</strain>
    </source>
</reference>
<dbReference type="RefSeq" id="WP_278006030.1">
    <property type="nucleotide sequence ID" value="NZ_JARSBN010000006.1"/>
</dbReference>
<accession>A0ABT6G3F9</accession>
<sequence>MKNLLIIGFVWPEPKSSAAGSRMLQLIEQFLYQDFEITFACAAKTSANTYDLSQLGVKTQTILLNDSSFDDFINQLQPNVVLFDRFMVEEQYGWRVAEQCPNALRILDTEDFHGLRKAREHALKAGVEVTIEHLQNDTTKREIASIYRCDVSLIISEAEMVILTQQFKIDESLLYYLPFLLEPIEEEKISSLPTFEERQHFIAIGNFLHPPNYDAVLYLKQVIWPLIRKQLPKAELHIYGAYKSQKVIQLHKEKDGFLIKGFADDVNDVMQQSRVCLAPLRFGAGLKGKLVDAMQNGTPCVMSVIAAEGMFGGLWSLNEVEVNGFVENHPEAFAQKAVELYTNTGVWKDKQNNGFKVLNLRFDKANFKDEFAQKMEALSIGLEKHRQNNFIGHILQHQTLQSTKYLSKWIEEKNR</sequence>
<name>A0ABT6G3F9_9FLAO</name>
<gene>
    <name evidence="1" type="ORF">P7122_11940</name>
</gene>
<evidence type="ECO:0000313" key="1">
    <source>
        <dbReference type="EMBL" id="MDG4716587.1"/>
    </source>
</evidence>
<protein>
    <submittedName>
        <fullName evidence="1">Glycosyltransferase family 4 protein</fullName>
    </submittedName>
</protein>
<keyword evidence="2" id="KW-1185">Reference proteome</keyword>
<organism evidence="1 2">
    <name type="scientific">Winogradskyella marincola</name>
    <dbReference type="NCBI Taxonomy" id="3037795"/>
    <lineage>
        <taxon>Bacteria</taxon>
        <taxon>Pseudomonadati</taxon>
        <taxon>Bacteroidota</taxon>
        <taxon>Flavobacteriia</taxon>
        <taxon>Flavobacteriales</taxon>
        <taxon>Flavobacteriaceae</taxon>
        <taxon>Winogradskyella</taxon>
    </lineage>
</organism>
<evidence type="ECO:0000313" key="2">
    <source>
        <dbReference type="Proteomes" id="UP001529085"/>
    </source>
</evidence>
<dbReference type="Gene3D" id="3.40.50.2000">
    <property type="entry name" value="Glycogen Phosphorylase B"/>
    <property type="match status" value="1"/>
</dbReference>
<dbReference type="Proteomes" id="UP001529085">
    <property type="component" value="Unassembled WGS sequence"/>
</dbReference>
<dbReference type="SUPFAM" id="SSF53756">
    <property type="entry name" value="UDP-Glycosyltransferase/glycogen phosphorylase"/>
    <property type="match status" value="1"/>
</dbReference>
<proteinExistence type="predicted"/>